<evidence type="ECO:0000313" key="2">
    <source>
        <dbReference type="Proteomes" id="UP000824469"/>
    </source>
</evidence>
<feature type="non-terminal residue" evidence="1">
    <location>
        <position position="52"/>
    </location>
</feature>
<dbReference type="EMBL" id="JAHRHJ020000009">
    <property type="protein sequence ID" value="KAH9300170.1"/>
    <property type="molecule type" value="Genomic_DNA"/>
</dbReference>
<proteinExistence type="predicted"/>
<keyword evidence="2" id="KW-1185">Reference proteome</keyword>
<organism evidence="1 2">
    <name type="scientific">Taxus chinensis</name>
    <name type="common">Chinese yew</name>
    <name type="synonym">Taxus wallichiana var. chinensis</name>
    <dbReference type="NCBI Taxonomy" id="29808"/>
    <lineage>
        <taxon>Eukaryota</taxon>
        <taxon>Viridiplantae</taxon>
        <taxon>Streptophyta</taxon>
        <taxon>Embryophyta</taxon>
        <taxon>Tracheophyta</taxon>
        <taxon>Spermatophyta</taxon>
        <taxon>Pinopsida</taxon>
        <taxon>Pinidae</taxon>
        <taxon>Conifers II</taxon>
        <taxon>Cupressales</taxon>
        <taxon>Taxaceae</taxon>
        <taxon>Taxus</taxon>
    </lineage>
</organism>
<name>A0AA38CGM9_TAXCH</name>
<comment type="caution">
    <text evidence="1">The sequence shown here is derived from an EMBL/GenBank/DDBJ whole genome shotgun (WGS) entry which is preliminary data.</text>
</comment>
<reference evidence="1 2" key="1">
    <citation type="journal article" date="2021" name="Nat. Plants">
        <title>The Taxus genome provides insights into paclitaxel biosynthesis.</title>
        <authorList>
            <person name="Xiong X."/>
            <person name="Gou J."/>
            <person name="Liao Q."/>
            <person name="Li Y."/>
            <person name="Zhou Q."/>
            <person name="Bi G."/>
            <person name="Li C."/>
            <person name="Du R."/>
            <person name="Wang X."/>
            <person name="Sun T."/>
            <person name="Guo L."/>
            <person name="Liang H."/>
            <person name="Lu P."/>
            <person name="Wu Y."/>
            <person name="Zhang Z."/>
            <person name="Ro D.K."/>
            <person name="Shang Y."/>
            <person name="Huang S."/>
            <person name="Yan J."/>
        </authorList>
    </citation>
    <scope>NUCLEOTIDE SEQUENCE [LARGE SCALE GENOMIC DNA]</scope>
    <source>
        <strain evidence="1">Ta-2019</strain>
    </source>
</reference>
<dbReference type="AlphaFoldDB" id="A0AA38CGM9"/>
<gene>
    <name evidence="1" type="ORF">KI387_011753</name>
</gene>
<accession>A0AA38CGM9</accession>
<protein>
    <submittedName>
        <fullName evidence="1">Uncharacterized protein</fullName>
    </submittedName>
</protein>
<dbReference type="Proteomes" id="UP000824469">
    <property type="component" value="Unassembled WGS sequence"/>
</dbReference>
<evidence type="ECO:0000313" key="1">
    <source>
        <dbReference type="EMBL" id="KAH9300170.1"/>
    </source>
</evidence>
<sequence length="52" mass="5632">GWAGRNLVKVDFGDSLGFPMEWTDNGEVDDNAGGSKKFLNLGMGGWEVVDGW</sequence>
<feature type="non-terminal residue" evidence="1">
    <location>
        <position position="1"/>
    </location>
</feature>